<dbReference type="EMBL" id="GBRH01251610">
    <property type="protein sequence ID" value="JAD46285.1"/>
    <property type="molecule type" value="Transcribed_RNA"/>
</dbReference>
<name>A0A0A9ABC3_ARUDO</name>
<protein>
    <submittedName>
        <fullName evidence="1">Uncharacterized protein</fullName>
    </submittedName>
</protein>
<organism evidence="1">
    <name type="scientific">Arundo donax</name>
    <name type="common">Giant reed</name>
    <name type="synonym">Donax arundinaceus</name>
    <dbReference type="NCBI Taxonomy" id="35708"/>
    <lineage>
        <taxon>Eukaryota</taxon>
        <taxon>Viridiplantae</taxon>
        <taxon>Streptophyta</taxon>
        <taxon>Embryophyta</taxon>
        <taxon>Tracheophyta</taxon>
        <taxon>Spermatophyta</taxon>
        <taxon>Magnoliopsida</taxon>
        <taxon>Liliopsida</taxon>
        <taxon>Poales</taxon>
        <taxon>Poaceae</taxon>
        <taxon>PACMAD clade</taxon>
        <taxon>Arundinoideae</taxon>
        <taxon>Arundineae</taxon>
        <taxon>Arundo</taxon>
    </lineage>
</organism>
<evidence type="ECO:0000313" key="1">
    <source>
        <dbReference type="EMBL" id="JAD46285.1"/>
    </source>
</evidence>
<dbReference type="AlphaFoldDB" id="A0A0A9ABC3"/>
<reference evidence="1" key="1">
    <citation type="submission" date="2014-09" db="EMBL/GenBank/DDBJ databases">
        <authorList>
            <person name="Magalhaes I.L.F."/>
            <person name="Oliveira U."/>
            <person name="Santos F.R."/>
            <person name="Vidigal T.H.D.A."/>
            <person name="Brescovit A.D."/>
            <person name="Santos A.J."/>
        </authorList>
    </citation>
    <scope>NUCLEOTIDE SEQUENCE</scope>
    <source>
        <tissue evidence="1">Shoot tissue taken approximately 20 cm above the soil surface</tissue>
    </source>
</reference>
<proteinExistence type="predicted"/>
<sequence>MSLSLLLHLGIPWYHR</sequence>
<reference evidence="1" key="2">
    <citation type="journal article" date="2015" name="Data Brief">
        <title>Shoot transcriptome of the giant reed, Arundo donax.</title>
        <authorList>
            <person name="Barrero R.A."/>
            <person name="Guerrero F.D."/>
            <person name="Moolhuijzen P."/>
            <person name="Goolsby J.A."/>
            <person name="Tidwell J."/>
            <person name="Bellgard S.E."/>
            <person name="Bellgard M.I."/>
        </authorList>
    </citation>
    <scope>NUCLEOTIDE SEQUENCE</scope>
    <source>
        <tissue evidence="1">Shoot tissue taken approximately 20 cm above the soil surface</tissue>
    </source>
</reference>
<accession>A0A0A9ABC3</accession>